<evidence type="ECO:0000313" key="12">
    <source>
        <dbReference type="EMBL" id="OPJ79551.1"/>
    </source>
</evidence>
<keyword evidence="5" id="KW-0808">Transferase</keyword>
<evidence type="ECO:0000256" key="3">
    <source>
        <dbReference type="ARBA" id="ARBA00022490"/>
    </source>
</evidence>
<evidence type="ECO:0000256" key="5">
    <source>
        <dbReference type="ARBA" id="ARBA00022679"/>
    </source>
</evidence>
<dbReference type="PROSITE" id="PS00107">
    <property type="entry name" value="PROTEIN_KINASE_ATP"/>
    <property type="match status" value="1"/>
</dbReference>
<dbReference type="CDD" id="cd14125">
    <property type="entry name" value="STKc_CK1_delta_epsilon"/>
    <property type="match status" value="1"/>
</dbReference>
<dbReference type="PROSITE" id="PS50011">
    <property type="entry name" value="PROTEIN_KINASE_DOM"/>
    <property type="match status" value="1"/>
</dbReference>
<keyword evidence="4" id="KW-0723">Serine/threonine-protein kinase</keyword>
<dbReference type="Pfam" id="PF00069">
    <property type="entry name" value="Pkinase"/>
    <property type="match status" value="1"/>
</dbReference>
<dbReference type="GO" id="GO:0005737">
    <property type="term" value="C:cytoplasm"/>
    <property type="evidence" value="ECO:0007669"/>
    <property type="project" value="UniProtKB-SubCell"/>
</dbReference>
<evidence type="ECO:0000256" key="4">
    <source>
        <dbReference type="ARBA" id="ARBA00022527"/>
    </source>
</evidence>
<evidence type="ECO:0000256" key="10">
    <source>
        <dbReference type="SAM" id="MobiDB-lite"/>
    </source>
</evidence>
<organism evidence="12 13">
    <name type="scientific">Patagioenas fasciata monilis</name>
    <dbReference type="NCBI Taxonomy" id="372326"/>
    <lineage>
        <taxon>Eukaryota</taxon>
        <taxon>Metazoa</taxon>
        <taxon>Chordata</taxon>
        <taxon>Craniata</taxon>
        <taxon>Vertebrata</taxon>
        <taxon>Euteleostomi</taxon>
        <taxon>Archelosauria</taxon>
        <taxon>Archosauria</taxon>
        <taxon>Dinosauria</taxon>
        <taxon>Saurischia</taxon>
        <taxon>Theropoda</taxon>
        <taxon>Coelurosauria</taxon>
        <taxon>Aves</taxon>
        <taxon>Neognathae</taxon>
        <taxon>Neoaves</taxon>
        <taxon>Columbimorphae</taxon>
        <taxon>Columbiformes</taxon>
        <taxon>Columbidae</taxon>
        <taxon>Patagioenas</taxon>
    </lineage>
</organism>
<protein>
    <recommendedName>
        <fullName evidence="2">non-specific serine/threonine protein kinase</fullName>
        <ecNumber evidence="2">2.7.11.1</ecNumber>
    </recommendedName>
</protein>
<dbReference type="InterPro" id="IPR050235">
    <property type="entry name" value="CK1_Ser-Thr_kinase"/>
</dbReference>
<keyword evidence="13" id="KW-1185">Reference proteome</keyword>
<feature type="region of interest" description="Disordered" evidence="10">
    <location>
        <begin position="494"/>
        <end position="513"/>
    </location>
</feature>
<feature type="region of interest" description="Disordered" evidence="10">
    <location>
        <begin position="301"/>
        <end position="367"/>
    </location>
</feature>
<dbReference type="SUPFAM" id="SSF56112">
    <property type="entry name" value="Protein kinase-like (PK-like)"/>
    <property type="match status" value="1"/>
</dbReference>
<name>A0A1V4K593_PATFA</name>
<comment type="caution">
    <text evidence="12">The sequence shown here is derived from an EMBL/GenBank/DDBJ whole genome shotgun (WGS) entry which is preliminary data.</text>
</comment>
<dbReference type="Gene3D" id="1.10.510.10">
    <property type="entry name" value="Transferase(Phosphotransferase) domain 1"/>
    <property type="match status" value="1"/>
</dbReference>
<keyword evidence="6 9" id="KW-0547">Nucleotide-binding</keyword>
<comment type="subcellular location">
    <subcellularLocation>
        <location evidence="1">Cytoplasm</location>
    </subcellularLocation>
</comment>
<dbReference type="GO" id="GO:0005524">
    <property type="term" value="F:ATP binding"/>
    <property type="evidence" value="ECO:0007669"/>
    <property type="project" value="UniProtKB-UniRule"/>
</dbReference>
<dbReference type="InterPro" id="IPR011009">
    <property type="entry name" value="Kinase-like_dom_sf"/>
</dbReference>
<dbReference type="FunFam" id="3.30.200.20:FF:000538">
    <property type="entry name" value="Putative Casein kinase I"/>
    <property type="match status" value="1"/>
</dbReference>
<feature type="compositionally biased region" description="Polar residues" evidence="10">
    <location>
        <begin position="337"/>
        <end position="358"/>
    </location>
</feature>
<accession>A0A1V4K593</accession>
<dbReference type="PANTHER" id="PTHR11909">
    <property type="entry name" value="CASEIN KINASE-RELATED"/>
    <property type="match status" value="1"/>
</dbReference>
<dbReference type="InterPro" id="IPR000719">
    <property type="entry name" value="Prot_kinase_dom"/>
</dbReference>
<evidence type="ECO:0000256" key="7">
    <source>
        <dbReference type="ARBA" id="ARBA00022777"/>
    </source>
</evidence>
<evidence type="ECO:0000256" key="1">
    <source>
        <dbReference type="ARBA" id="ARBA00004496"/>
    </source>
</evidence>
<feature type="compositionally biased region" description="Basic and acidic residues" evidence="10">
    <location>
        <begin position="301"/>
        <end position="315"/>
    </location>
</feature>
<dbReference type="InterPro" id="IPR017441">
    <property type="entry name" value="Protein_kinase_ATP_BS"/>
</dbReference>
<feature type="domain" description="Protein kinase" evidence="11">
    <location>
        <begin position="9"/>
        <end position="277"/>
    </location>
</feature>
<dbReference type="EMBL" id="LSYS01004445">
    <property type="protein sequence ID" value="OPJ79551.1"/>
    <property type="molecule type" value="Genomic_DNA"/>
</dbReference>
<evidence type="ECO:0000256" key="8">
    <source>
        <dbReference type="ARBA" id="ARBA00022840"/>
    </source>
</evidence>
<dbReference type="AlphaFoldDB" id="A0A1V4K593"/>
<dbReference type="EC" id="2.7.11.1" evidence="2"/>
<dbReference type="STRING" id="372326.A0A1V4K593"/>
<evidence type="ECO:0000256" key="6">
    <source>
        <dbReference type="ARBA" id="ARBA00022741"/>
    </source>
</evidence>
<dbReference type="PROSITE" id="PS00108">
    <property type="entry name" value="PROTEIN_KINASE_ST"/>
    <property type="match status" value="1"/>
</dbReference>
<evidence type="ECO:0000256" key="2">
    <source>
        <dbReference type="ARBA" id="ARBA00012513"/>
    </source>
</evidence>
<dbReference type="Proteomes" id="UP000190648">
    <property type="component" value="Unassembled WGS sequence"/>
</dbReference>
<feature type="binding site" evidence="9">
    <location>
        <position position="38"/>
    </location>
    <ligand>
        <name>ATP</name>
        <dbReference type="ChEBI" id="CHEBI:30616"/>
    </ligand>
</feature>
<proteinExistence type="predicted"/>
<dbReference type="InterPro" id="IPR008271">
    <property type="entry name" value="Ser/Thr_kinase_AS"/>
</dbReference>
<evidence type="ECO:0000313" key="13">
    <source>
        <dbReference type="Proteomes" id="UP000190648"/>
    </source>
</evidence>
<dbReference type="OrthoDB" id="5800476at2759"/>
<evidence type="ECO:0000256" key="9">
    <source>
        <dbReference type="PROSITE-ProRule" id="PRU10141"/>
    </source>
</evidence>
<keyword evidence="3" id="KW-0963">Cytoplasm</keyword>
<evidence type="ECO:0000259" key="11">
    <source>
        <dbReference type="PROSITE" id="PS50011"/>
    </source>
</evidence>
<sequence>MELRVGNRYRLGRKIGSGSFGDIYLGTDIAAGEEVAIKLECVKTKHPQLHIESKIYKMMQGGVGIPTIKWCGAEGDYNVMVMELLGPSLEDLFNFCSRKFSLKTVLLLADQMISRIEYIHSKNFIHRDVKPDNFLMGLGKKGNLVYIIDFGLAKKYRDARTHQHIPYRENKNLTGTARYASINTHLGIEQSRRDDLESLGYVLMYFNLGSLPWQGLKAATKRQKYERISEKKMSTPIEVLCKGYPSEFATYLNFCRSLRFDDKPDYSYLRQLFRNLFHRQGFSYDYVFDWNMLKFGASRAAEDAERERREREERLRHTRNPAVRGLPSTASGRLRGTQDTAPPTPLTPTSHAANTSPRPVSGMERERKADKIPLACQLRRIAFLSNTMASSCSSPFVGRQHWIPARWRNLEAQLVGVLISPHSRALSDSSSIKSVKGNTSEVDFLDKNLYSEYTDLDSKDSCQVKCCGDDEAATEISREANSVQLEVKQREQQLCDSGRARSPPQRKVWESTRGKEKLRFAVTRMP</sequence>
<gene>
    <name evidence="12" type="primary">CSNK1D</name>
    <name evidence="12" type="ORF">AV530_010175</name>
</gene>
<keyword evidence="7 12" id="KW-0418">Kinase</keyword>
<dbReference type="GO" id="GO:0004674">
    <property type="term" value="F:protein serine/threonine kinase activity"/>
    <property type="evidence" value="ECO:0007669"/>
    <property type="project" value="UniProtKB-KW"/>
</dbReference>
<keyword evidence="8 9" id="KW-0067">ATP-binding</keyword>
<dbReference type="FunFam" id="1.10.510.10:FF:000194">
    <property type="entry name" value="Casein kinase I isoform delta"/>
    <property type="match status" value="1"/>
</dbReference>
<reference evidence="12 13" key="1">
    <citation type="submission" date="2016-02" db="EMBL/GenBank/DDBJ databases">
        <title>Band-tailed pigeon sequencing and assembly.</title>
        <authorList>
            <person name="Soares A.E."/>
            <person name="Novak B.J."/>
            <person name="Rice E.S."/>
            <person name="O'Connell B."/>
            <person name="Chang D."/>
            <person name="Weber S."/>
            <person name="Shapiro B."/>
        </authorList>
    </citation>
    <scope>NUCLEOTIDE SEQUENCE [LARGE SCALE GENOMIC DNA]</scope>
    <source>
        <strain evidence="12">BTP2013</strain>
        <tissue evidence="12">Blood</tissue>
    </source>
</reference>
<dbReference type="SMART" id="SM00220">
    <property type="entry name" value="S_TKc"/>
    <property type="match status" value="1"/>
</dbReference>